<sequence length="292" mass="32317">MRILSKSCFALLLLSSSWSSSLAEVSSVREIPLPHLQRRTSSLPNQVEEVALALRWTGEMNRRLFLASQHAFGVQRIRDETEELPQSKDALRGGQATVYRIASTPNPSNAVSDTISVYHAKRPYEGNAKGARRWGPELSQYLHTLVSVVGSDSEDTMSSTELALAMIFMDRACSVETPRSDGHSPCPYCMPRTVHRLLVASVLIAVESNRGTSISEQLRTQMCKVLGIPNNELVQMVDWVRGALGDQGTFVSSEQLQDFSLIWKSRFRTTLLPMATEHIAEDALALEQAVSA</sequence>
<keyword evidence="1" id="KW-0732">Signal</keyword>
<comment type="caution">
    <text evidence="2">The sequence shown here is derived from an EMBL/GenBank/DDBJ whole genome shotgun (WGS) entry which is preliminary data.</text>
</comment>
<name>A0A1Z5JKU0_FISSO</name>
<dbReference type="EMBL" id="BDSP01000081">
    <property type="protein sequence ID" value="GAX14609.1"/>
    <property type="molecule type" value="Genomic_DNA"/>
</dbReference>
<evidence type="ECO:0000256" key="1">
    <source>
        <dbReference type="SAM" id="SignalP"/>
    </source>
</evidence>
<evidence type="ECO:0008006" key="4">
    <source>
        <dbReference type="Google" id="ProtNLM"/>
    </source>
</evidence>
<dbReference type="InParanoid" id="A0A1Z5JKU0"/>
<proteinExistence type="predicted"/>
<feature type="chain" id="PRO_5012532096" description="Cyclin N-terminal domain-containing protein" evidence="1">
    <location>
        <begin position="24"/>
        <end position="292"/>
    </location>
</feature>
<keyword evidence="3" id="KW-1185">Reference proteome</keyword>
<dbReference type="AlphaFoldDB" id="A0A1Z5JKU0"/>
<dbReference type="OrthoDB" id="48475at2759"/>
<feature type="signal peptide" evidence="1">
    <location>
        <begin position="1"/>
        <end position="23"/>
    </location>
</feature>
<gene>
    <name evidence="2" type="ORF">FisN_6Lh391</name>
</gene>
<dbReference type="Proteomes" id="UP000198406">
    <property type="component" value="Unassembled WGS sequence"/>
</dbReference>
<evidence type="ECO:0000313" key="2">
    <source>
        <dbReference type="EMBL" id="GAX14609.1"/>
    </source>
</evidence>
<organism evidence="2 3">
    <name type="scientific">Fistulifera solaris</name>
    <name type="common">Oleaginous diatom</name>
    <dbReference type="NCBI Taxonomy" id="1519565"/>
    <lineage>
        <taxon>Eukaryota</taxon>
        <taxon>Sar</taxon>
        <taxon>Stramenopiles</taxon>
        <taxon>Ochrophyta</taxon>
        <taxon>Bacillariophyta</taxon>
        <taxon>Bacillariophyceae</taxon>
        <taxon>Bacillariophycidae</taxon>
        <taxon>Naviculales</taxon>
        <taxon>Naviculaceae</taxon>
        <taxon>Fistulifera</taxon>
    </lineage>
</organism>
<reference evidence="2 3" key="1">
    <citation type="journal article" date="2015" name="Plant Cell">
        <title>Oil accumulation by the oleaginous diatom Fistulifera solaris as revealed by the genome and transcriptome.</title>
        <authorList>
            <person name="Tanaka T."/>
            <person name="Maeda Y."/>
            <person name="Veluchamy A."/>
            <person name="Tanaka M."/>
            <person name="Abida H."/>
            <person name="Marechal E."/>
            <person name="Bowler C."/>
            <person name="Muto M."/>
            <person name="Sunaga Y."/>
            <person name="Tanaka M."/>
            <person name="Yoshino T."/>
            <person name="Taniguchi T."/>
            <person name="Fukuda Y."/>
            <person name="Nemoto M."/>
            <person name="Matsumoto M."/>
            <person name="Wong P.S."/>
            <person name="Aburatani S."/>
            <person name="Fujibuchi W."/>
        </authorList>
    </citation>
    <scope>NUCLEOTIDE SEQUENCE [LARGE SCALE GENOMIC DNA]</scope>
    <source>
        <strain evidence="2 3">JPCC DA0580</strain>
    </source>
</reference>
<protein>
    <recommendedName>
        <fullName evidence="4">Cyclin N-terminal domain-containing protein</fullName>
    </recommendedName>
</protein>
<evidence type="ECO:0000313" key="3">
    <source>
        <dbReference type="Proteomes" id="UP000198406"/>
    </source>
</evidence>
<accession>A0A1Z5JKU0</accession>